<dbReference type="Proteomes" id="UP001595713">
    <property type="component" value="Unassembled WGS sequence"/>
</dbReference>
<evidence type="ECO:0000256" key="4">
    <source>
        <dbReference type="ARBA" id="ARBA00022597"/>
    </source>
</evidence>
<name>A0ABV7SQP2_9SPHN</name>
<keyword evidence="3" id="KW-0997">Cell inner membrane</keyword>
<keyword evidence="2" id="KW-1003">Cell membrane</keyword>
<dbReference type="InterPro" id="IPR027417">
    <property type="entry name" value="P-loop_NTPase"/>
</dbReference>
<keyword evidence="8" id="KW-1278">Translocase</keyword>
<keyword evidence="9" id="KW-0472">Membrane</keyword>
<dbReference type="EMBL" id="JBHRXP010000001">
    <property type="protein sequence ID" value="MFC3579294.1"/>
    <property type="molecule type" value="Genomic_DNA"/>
</dbReference>
<feature type="domain" description="ABC transporter" evidence="10">
    <location>
        <begin position="237"/>
        <end position="492"/>
    </location>
</feature>
<proteinExistence type="predicted"/>
<dbReference type="SUPFAM" id="SSF52540">
    <property type="entry name" value="P-loop containing nucleoside triphosphate hydrolases"/>
    <property type="match status" value="2"/>
</dbReference>
<evidence type="ECO:0000256" key="1">
    <source>
        <dbReference type="ARBA" id="ARBA00022448"/>
    </source>
</evidence>
<dbReference type="Gene3D" id="3.40.50.300">
    <property type="entry name" value="P-loop containing nucleotide triphosphate hydrolases"/>
    <property type="match status" value="2"/>
</dbReference>
<dbReference type="GO" id="GO:0005524">
    <property type="term" value="F:ATP binding"/>
    <property type="evidence" value="ECO:0007669"/>
    <property type="project" value="UniProtKB-KW"/>
</dbReference>
<keyword evidence="7 11" id="KW-0067">ATP-binding</keyword>
<keyword evidence="4" id="KW-0762">Sugar transport</keyword>
<keyword evidence="5" id="KW-0677">Repeat</keyword>
<reference evidence="12" key="1">
    <citation type="journal article" date="2019" name="Int. J. Syst. Evol. Microbiol.">
        <title>The Global Catalogue of Microorganisms (GCM) 10K type strain sequencing project: providing services to taxonomists for standard genome sequencing and annotation.</title>
        <authorList>
            <consortium name="The Broad Institute Genomics Platform"/>
            <consortium name="The Broad Institute Genome Sequencing Center for Infectious Disease"/>
            <person name="Wu L."/>
            <person name="Ma J."/>
        </authorList>
    </citation>
    <scope>NUCLEOTIDE SEQUENCE [LARGE SCALE GENOMIC DNA]</scope>
    <source>
        <strain evidence="12">KCTC 42739</strain>
    </source>
</reference>
<dbReference type="PANTHER" id="PTHR43790">
    <property type="entry name" value="CARBOHYDRATE TRANSPORT ATP-BINDING PROTEIN MG119-RELATED"/>
    <property type="match status" value="1"/>
</dbReference>
<dbReference type="InterPro" id="IPR050107">
    <property type="entry name" value="ABC_carbohydrate_import_ATPase"/>
</dbReference>
<keyword evidence="12" id="KW-1185">Reference proteome</keyword>
<evidence type="ECO:0000256" key="3">
    <source>
        <dbReference type="ARBA" id="ARBA00022519"/>
    </source>
</evidence>
<dbReference type="CDD" id="cd03216">
    <property type="entry name" value="ABC_Carb_Monos_I"/>
    <property type="match status" value="1"/>
</dbReference>
<dbReference type="InterPro" id="IPR003593">
    <property type="entry name" value="AAA+_ATPase"/>
</dbReference>
<protein>
    <submittedName>
        <fullName evidence="11">L-arabinose ABC transporter ATP-binding protein AraG</fullName>
    </submittedName>
</protein>
<evidence type="ECO:0000259" key="10">
    <source>
        <dbReference type="PROSITE" id="PS50893"/>
    </source>
</evidence>
<evidence type="ECO:0000256" key="8">
    <source>
        <dbReference type="ARBA" id="ARBA00022967"/>
    </source>
</evidence>
<dbReference type="RefSeq" id="WP_261295279.1">
    <property type="nucleotide sequence ID" value="NZ_JANQBK010000014.1"/>
</dbReference>
<dbReference type="SMART" id="SM00382">
    <property type="entry name" value="AAA"/>
    <property type="match status" value="2"/>
</dbReference>
<dbReference type="Pfam" id="PF00005">
    <property type="entry name" value="ABC_tran"/>
    <property type="match status" value="2"/>
</dbReference>
<evidence type="ECO:0000256" key="5">
    <source>
        <dbReference type="ARBA" id="ARBA00022737"/>
    </source>
</evidence>
<keyword evidence="6" id="KW-0547">Nucleotide-binding</keyword>
<dbReference type="NCBIfam" id="NF008442">
    <property type="entry name" value="PRK11288.1"/>
    <property type="match status" value="1"/>
</dbReference>
<comment type="caution">
    <text evidence="11">The sequence shown here is derived from an EMBL/GenBank/DDBJ whole genome shotgun (WGS) entry which is preliminary data.</text>
</comment>
<dbReference type="PANTHER" id="PTHR43790:SF6">
    <property type="entry name" value="ARABINOSE IMPORT ATP-BINDING PROTEIN ARAG"/>
    <property type="match status" value="1"/>
</dbReference>
<dbReference type="InterPro" id="IPR017871">
    <property type="entry name" value="ABC_transporter-like_CS"/>
</dbReference>
<feature type="domain" description="ABC transporter" evidence="10">
    <location>
        <begin position="2"/>
        <end position="237"/>
    </location>
</feature>
<gene>
    <name evidence="11" type="primary">araG</name>
    <name evidence="11" type="ORF">ACFONA_03890</name>
</gene>
<dbReference type="PROSITE" id="PS50893">
    <property type="entry name" value="ABC_TRANSPORTER_2"/>
    <property type="match status" value="2"/>
</dbReference>
<organism evidence="11 12">
    <name type="scientific">Sphingomonas hylomeconis</name>
    <dbReference type="NCBI Taxonomy" id="1395958"/>
    <lineage>
        <taxon>Bacteria</taxon>
        <taxon>Pseudomonadati</taxon>
        <taxon>Pseudomonadota</taxon>
        <taxon>Alphaproteobacteria</taxon>
        <taxon>Sphingomonadales</taxon>
        <taxon>Sphingomonadaceae</taxon>
        <taxon>Sphingomonas</taxon>
    </lineage>
</organism>
<evidence type="ECO:0000256" key="9">
    <source>
        <dbReference type="ARBA" id="ARBA00023136"/>
    </source>
</evidence>
<evidence type="ECO:0000313" key="12">
    <source>
        <dbReference type="Proteomes" id="UP001595713"/>
    </source>
</evidence>
<dbReference type="CDD" id="cd03215">
    <property type="entry name" value="ABC_Carb_Monos_II"/>
    <property type="match status" value="1"/>
</dbReference>
<evidence type="ECO:0000256" key="2">
    <source>
        <dbReference type="ARBA" id="ARBA00022475"/>
    </source>
</evidence>
<keyword evidence="1" id="KW-0813">Transport</keyword>
<evidence type="ECO:0000256" key="7">
    <source>
        <dbReference type="ARBA" id="ARBA00022840"/>
    </source>
</evidence>
<evidence type="ECO:0000313" key="11">
    <source>
        <dbReference type="EMBL" id="MFC3579294.1"/>
    </source>
</evidence>
<evidence type="ECO:0000256" key="6">
    <source>
        <dbReference type="ARBA" id="ARBA00022741"/>
    </source>
</evidence>
<dbReference type="PROSITE" id="PS00211">
    <property type="entry name" value="ABC_TRANSPORTER_1"/>
    <property type="match status" value="1"/>
</dbReference>
<dbReference type="InterPro" id="IPR003439">
    <property type="entry name" value="ABC_transporter-like_ATP-bd"/>
</dbReference>
<accession>A0ABV7SQP2</accession>
<sequence>MITFHQVGKTFPGVVALDGVSFTVAAGEVRALIGENGAGKSTLLKIMAGQYAPDSGELRIDGVAQRFTSPRDSQNAGIAIIHQELQLFPQLSVAENLMLGMLPARAGFVDRAALRARAIAVIERLGEAIDPDMRLGALSIGRRQMVEIGRALLRQAKVIAFDEPTSSLSVRETERLMAIIGDLKASGCAIIYVSHRMDEVYALADSATVLRDGRHVLDLAPVTADDADRLVGAMAGRTISDVYGYRPRAAGPPMVEVAALAGPGVAAPVSLTVARGEILGLFGLVGAGRSELFRLIYGATMPDTGAVRIDGEAVPPGSPRAAIAAGLALCPEDRKEDGIVPLAPLRENLALPWRNLTGATALLRRHEEQTGANELIGRLRIKTAGAETAIGSLSGGNQQKAVIARWLWAGARVLLLDEPTRGIDVGARSEIYELIYRFAEDGGTVLFASSDMAEVLGVADRIAVMREGVLAGIVSRDEATPAGLLRLALPQANQASSNQDTIPA</sequence>